<sequence length="125" mass="14686">MYNTMRIDLDSFRSLVAHFRDIGLLKDNMNIDVEEKLAIFMHIIADKMSNRDVNSRFQHSAAITCKGCFNVEFILKCTNEIDHGGREGNLLSFASWENVRMRMFEEHQHEMTMADCKTIFDYLKK</sequence>
<evidence type="ECO:0000259" key="1">
    <source>
        <dbReference type="Pfam" id="PF26138"/>
    </source>
</evidence>
<keyword evidence="3" id="KW-1185">Reference proteome</keyword>
<evidence type="ECO:0000313" key="3">
    <source>
        <dbReference type="Proteomes" id="UP000541444"/>
    </source>
</evidence>
<evidence type="ECO:0000313" key="2">
    <source>
        <dbReference type="EMBL" id="KAF6141836.1"/>
    </source>
</evidence>
<organism evidence="2 3">
    <name type="scientific">Kingdonia uniflora</name>
    <dbReference type="NCBI Taxonomy" id="39325"/>
    <lineage>
        <taxon>Eukaryota</taxon>
        <taxon>Viridiplantae</taxon>
        <taxon>Streptophyta</taxon>
        <taxon>Embryophyta</taxon>
        <taxon>Tracheophyta</taxon>
        <taxon>Spermatophyta</taxon>
        <taxon>Magnoliopsida</taxon>
        <taxon>Ranunculales</taxon>
        <taxon>Circaeasteraceae</taxon>
        <taxon>Kingdonia</taxon>
    </lineage>
</organism>
<dbReference type="Pfam" id="PF26138">
    <property type="entry name" value="DUF8040"/>
    <property type="match status" value="1"/>
</dbReference>
<accession>A0A7J7LGQ5</accession>
<dbReference type="InterPro" id="IPR058353">
    <property type="entry name" value="DUF8040"/>
</dbReference>
<gene>
    <name evidence="2" type="ORF">GIB67_003207</name>
</gene>
<dbReference type="EMBL" id="JACGCM010002285">
    <property type="protein sequence ID" value="KAF6141836.1"/>
    <property type="molecule type" value="Genomic_DNA"/>
</dbReference>
<dbReference type="OrthoDB" id="1681765at2759"/>
<dbReference type="AlphaFoldDB" id="A0A7J7LGQ5"/>
<proteinExistence type="predicted"/>
<reference evidence="2 3" key="1">
    <citation type="journal article" date="2020" name="IScience">
        <title>Genome Sequencing of the Endangered Kingdonia uniflora (Circaeasteraceae, Ranunculales) Reveals Potential Mechanisms of Evolutionary Specialization.</title>
        <authorList>
            <person name="Sun Y."/>
            <person name="Deng T."/>
            <person name="Zhang A."/>
            <person name="Moore M.J."/>
            <person name="Landis J.B."/>
            <person name="Lin N."/>
            <person name="Zhang H."/>
            <person name="Zhang X."/>
            <person name="Huang J."/>
            <person name="Zhang X."/>
            <person name="Sun H."/>
            <person name="Wang H."/>
        </authorList>
    </citation>
    <scope>NUCLEOTIDE SEQUENCE [LARGE SCALE GENOMIC DNA]</scope>
    <source>
        <strain evidence="2">TB1705</strain>
        <tissue evidence="2">Leaf</tissue>
    </source>
</reference>
<dbReference type="Proteomes" id="UP000541444">
    <property type="component" value="Unassembled WGS sequence"/>
</dbReference>
<comment type="caution">
    <text evidence="2">The sequence shown here is derived from an EMBL/GenBank/DDBJ whole genome shotgun (WGS) entry which is preliminary data.</text>
</comment>
<name>A0A7J7LGQ5_9MAGN</name>
<feature type="domain" description="DUF8040" evidence="1">
    <location>
        <begin position="1"/>
        <end position="63"/>
    </location>
</feature>
<protein>
    <recommendedName>
        <fullName evidence="1">DUF8040 domain-containing protein</fullName>
    </recommendedName>
</protein>